<protein>
    <submittedName>
        <fullName evidence="2">Uncharacterized protein</fullName>
    </submittedName>
</protein>
<sequence>MLKPNYIASKESEKQKSTSVENTIKRSVTNDVDLIQGQGTIKEIKRRNQHDDQNLKDVIDGIRSGRLKIDKGRRGGVMRHRNVKINPRGVGVGTGVEDEDEDEIEVYDYSEIQDIYEVLKNLEDEDEYEDDNEEEQEPENLTKTNLNLGDEYHNETYYNYSNYDFLMENNSEANLDREMENNALKAVSSYSLMSYIMDFAQGIISKLVTRTKFEEYIGRKKSVRSKKFEILTPGNIKSAKIDDLVCYNMVRRKKYAKRKLSIFAPFRFVGGLYECGLPLETKKKIFDGYSKSLSTPELKCDPSMSKPVAPLISDQISGQWFQISSGINIMQRIPYLYSPQAYDLRFSGLFEAKSNRESWYSELDVNEDYEYKDIELSLISKAVTETSNRLCKIVLDIERMFKKDHQLDVDEKSSYLLKLLRNLEFRSLSSLGLLNREEAAAKLEVVEKAWDELNI</sequence>
<proteinExistence type="predicted"/>
<feature type="region of interest" description="Disordered" evidence="1">
    <location>
        <begin position="1"/>
        <end position="22"/>
    </location>
</feature>
<dbReference type="OrthoDB" id="4024574at2759"/>
<evidence type="ECO:0000313" key="3">
    <source>
        <dbReference type="Proteomes" id="UP000094236"/>
    </source>
</evidence>
<name>A0A1E4TYI6_PACTA</name>
<evidence type="ECO:0000313" key="2">
    <source>
        <dbReference type="EMBL" id="ODV96820.1"/>
    </source>
</evidence>
<dbReference type="AlphaFoldDB" id="A0A1E4TYI6"/>
<accession>A0A1E4TYI6</accession>
<keyword evidence="3" id="KW-1185">Reference proteome</keyword>
<organism evidence="2 3">
    <name type="scientific">Pachysolen tannophilus NRRL Y-2460</name>
    <dbReference type="NCBI Taxonomy" id="669874"/>
    <lineage>
        <taxon>Eukaryota</taxon>
        <taxon>Fungi</taxon>
        <taxon>Dikarya</taxon>
        <taxon>Ascomycota</taxon>
        <taxon>Saccharomycotina</taxon>
        <taxon>Pichiomycetes</taxon>
        <taxon>Pachysolenaceae</taxon>
        <taxon>Pachysolen</taxon>
    </lineage>
</organism>
<evidence type="ECO:0000256" key="1">
    <source>
        <dbReference type="SAM" id="MobiDB-lite"/>
    </source>
</evidence>
<dbReference type="Proteomes" id="UP000094236">
    <property type="component" value="Unassembled WGS sequence"/>
</dbReference>
<reference evidence="3" key="1">
    <citation type="submission" date="2016-05" db="EMBL/GenBank/DDBJ databases">
        <title>Comparative genomics of biotechnologically important yeasts.</title>
        <authorList>
            <consortium name="DOE Joint Genome Institute"/>
            <person name="Riley R."/>
            <person name="Haridas S."/>
            <person name="Wolfe K.H."/>
            <person name="Lopes M.R."/>
            <person name="Hittinger C.T."/>
            <person name="Goker M."/>
            <person name="Salamov A."/>
            <person name="Wisecaver J."/>
            <person name="Long T.M."/>
            <person name="Aerts A.L."/>
            <person name="Barry K."/>
            <person name="Choi C."/>
            <person name="Clum A."/>
            <person name="Coughlan A.Y."/>
            <person name="Deshpande S."/>
            <person name="Douglass A.P."/>
            <person name="Hanson S.J."/>
            <person name="Klenk H.-P."/>
            <person name="Labutti K."/>
            <person name="Lapidus A."/>
            <person name="Lindquist E."/>
            <person name="Lipzen A."/>
            <person name="Meier-Kolthoff J.P."/>
            <person name="Ohm R.A."/>
            <person name="Otillar R.P."/>
            <person name="Pangilinan J."/>
            <person name="Peng Y."/>
            <person name="Rokas A."/>
            <person name="Rosa C.A."/>
            <person name="Scheuner C."/>
            <person name="Sibirny A.A."/>
            <person name="Slot J.C."/>
            <person name="Stielow J.B."/>
            <person name="Sun H."/>
            <person name="Kurtzman C.P."/>
            <person name="Blackwell M."/>
            <person name="Grigoriev I.V."/>
            <person name="Jeffries T.W."/>
        </authorList>
    </citation>
    <scope>NUCLEOTIDE SEQUENCE [LARGE SCALE GENOMIC DNA]</scope>
    <source>
        <strain evidence="3">NRRL Y-2460</strain>
    </source>
</reference>
<gene>
    <name evidence="2" type="ORF">PACTADRAFT_48630</name>
</gene>
<dbReference type="EMBL" id="KV454012">
    <property type="protein sequence ID" value="ODV96820.1"/>
    <property type="molecule type" value="Genomic_DNA"/>
</dbReference>